<dbReference type="RefSeq" id="WP_109653061.1">
    <property type="nucleotide sequence ID" value="NZ_CP134724.1"/>
</dbReference>
<protein>
    <submittedName>
        <fullName evidence="2">Uncharacterized protein DUF2778</fullName>
    </submittedName>
</protein>
<dbReference type="Proteomes" id="UP000245996">
    <property type="component" value="Unassembled WGS sequence"/>
</dbReference>
<sequence>MSYSCYLLLNRREMTSLSCPGIGTFPAFSGQKEGRNNPEKTNVPDIGPIVLGRYFIVERPSGGRLGPFRERLLKYIYGTDRSTWFGLFRDDGKMDDYTFVQGIRRGNFRLHPIGPLGLSEGCITLQHPLQFNYMRDMFLKSGPTLNIPGSQLKAYGTVKVY</sequence>
<name>A0ABD6XMI3_ENTAG</name>
<evidence type="ECO:0000313" key="3">
    <source>
        <dbReference type="Proteomes" id="UP000245996"/>
    </source>
</evidence>
<evidence type="ECO:0000313" key="2">
    <source>
        <dbReference type="EMBL" id="PWJ78448.1"/>
    </source>
</evidence>
<reference evidence="2 3" key="1">
    <citation type="submission" date="2018-05" db="EMBL/GenBank/DDBJ databases">
        <title>Genomic Encyclopedia of Type Strains, Phase IV (KMG-V): Genome sequencing to study the core and pangenomes of soil and plant-associated prokaryotes.</title>
        <authorList>
            <person name="Whitman W."/>
        </authorList>
    </citation>
    <scope>NUCLEOTIDE SEQUENCE [LARGE SCALE GENOMIC DNA]</scope>
    <source>
        <strain evidence="2 3">PNG 92-11</strain>
    </source>
</reference>
<dbReference type="EMBL" id="QGHE01000008">
    <property type="protein sequence ID" value="PWJ78448.1"/>
    <property type="molecule type" value="Genomic_DNA"/>
</dbReference>
<accession>A0ABD6XMI3</accession>
<evidence type="ECO:0000259" key="1">
    <source>
        <dbReference type="Pfam" id="PF10908"/>
    </source>
</evidence>
<feature type="domain" description="Tlde1" evidence="1">
    <location>
        <begin position="24"/>
        <end position="148"/>
    </location>
</feature>
<dbReference type="AlphaFoldDB" id="A0ABD6XMI3"/>
<comment type="caution">
    <text evidence="2">The sequence shown here is derived from an EMBL/GenBank/DDBJ whole genome shotgun (WGS) entry which is preliminary data.</text>
</comment>
<gene>
    <name evidence="2" type="ORF">C7430_1081</name>
</gene>
<dbReference type="Pfam" id="PF10908">
    <property type="entry name" value="Tlde1_dom"/>
    <property type="match status" value="1"/>
</dbReference>
<dbReference type="InterPro" id="IPR021225">
    <property type="entry name" value="Tlde1_dom"/>
</dbReference>
<organism evidence="2 3">
    <name type="scientific">Enterobacter agglomerans</name>
    <name type="common">Erwinia herbicola</name>
    <name type="synonym">Pantoea agglomerans</name>
    <dbReference type="NCBI Taxonomy" id="549"/>
    <lineage>
        <taxon>Bacteria</taxon>
        <taxon>Pseudomonadati</taxon>
        <taxon>Pseudomonadota</taxon>
        <taxon>Gammaproteobacteria</taxon>
        <taxon>Enterobacterales</taxon>
        <taxon>Erwiniaceae</taxon>
        <taxon>Pantoea</taxon>
        <taxon>Pantoea agglomerans group</taxon>
    </lineage>
</organism>
<proteinExistence type="predicted"/>